<comment type="catalytic activity">
    <reaction evidence="21">
        <text>N(omega),N(omega)-dimethyl-L-arginine + oxaloacetate = 5-(3,3-dimethylguanidino)-2-oxopentanoate + L-aspartate</text>
        <dbReference type="Rhea" id="RHEA:77343"/>
        <dbReference type="ChEBI" id="CHEBI:16452"/>
        <dbReference type="ChEBI" id="CHEBI:29991"/>
        <dbReference type="ChEBI" id="CHEBI:58326"/>
        <dbReference type="ChEBI" id="CHEBI:197301"/>
    </reaction>
</comment>
<evidence type="ECO:0000256" key="12">
    <source>
        <dbReference type="ARBA" id="ARBA00039130"/>
    </source>
</evidence>
<dbReference type="Gene3D" id="3.40.640.10">
    <property type="entry name" value="Type I PLP-dependent aspartate aminotransferase-like (Major domain)"/>
    <property type="match status" value="1"/>
</dbReference>
<evidence type="ECO:0000256" key="5">
    <source>
        <dbReference type="ARBA" id="ARBA00013049"/>
    </source>
</evidence>
<evidence type="ECO:0000256" key="22">
    <source>
        <dbReference type="ARBA" id="ARBA00043751"/>
    </source>
</evidence>
<evidence type="ECO:0000256" key="16">
    <source>
        <dbReference type="ARBA" id="ARBA00042611"/>
    </source>
</evidence>
<dbReference type="PANTHER" id="PTHR45688">
    <property type="match status" value="1"/>
</dbReference>
<evidence type="ECO:0000256" key="29">
    <source>
        <dbReference type="ARBA" id="ARBA00044257"/>
    </source>
</evidence>
<evidence type="ECO:0000256" key="33">
    <source>
        <dbReference type="ARBA" id="ARBA00048500"/>
    </source>
</evidence>
<dbReference type="PROSITE" id="PS00600">
    <property type="entry name" value="AA_TRANSFER_CLASS_3"/>
    <property type="match status" value="1"/>
</dbReference>
<evidence type="ECO:0000256" key="17">
    <source>
        <dbReference type="ARBA" id="ARBA00042669"/>
    </source>
</evidence>
<dbReference type="Proteomes" id="UP000192247">
    <property type="component" value="Unassembled WGS sequence"/>
</dbReference>
<dbReference type="PANTHER" id="PTHR45688:SF3">
    <property type="entry name" value="ALANINE--GLYOXYLATE AMINOTRANSFERASE 2, MITOCHONDRIAL"/>
    <property type="match status" value="1"/>
</dbReference>
<evidence type="ECO:0000256" key="35">
    <source>
        <dbReference type="ARBA" id="ARBA00048760"/>
    </source>
</evidence>
<dbReference type="Pfam" id="PF00202">
    <property type="entry name" value="Aminotran_3"/>
    <property type="match status" value="1"/>
</dbReference>
<dbReference type="AlphaFoldDB" id="A0A1V9XS66"/>
<organism evidence="40 41">
    <name type="scientific">Tropilaelaps mercedesae</name>
    <dbReference type="NCBI Taxonomy" id="418985"/>
    <lineage>
        <taxon>Eukaryota</taxon>
        <taxon>Metazoa</taxon>
        <taxon>Ecdysozoa</taxon>
        <taxon>Arthropoda</taxon>
        <taxon>Chelicerata</taxon>
        <taxon>Arachnida</taxon>
        <taxon>Acari</taxon>
        <taxon>Parasitiformes</taxon>
        <taxon>Mesostigmata</taxon>
        <taxon>Gamasina</taxon>
        <taxon>Dermanyssoidea</taxon>
        <taxon>Laelapidae</taxon>
        <taxon>Tropilaelaps</taxon>
    </lineage>
</organism>
<sequence length="466" mass="51152">MATMPPCSFKPDPYTGPKAAEILALRQKNLNPSLTSNLFYSKPLYAIQGYMQWLWDEQGHRYLDMFAGIVTVSVGHCHPKVTAAAERQLRSLWHTSNIYLTRPVHEFAEKLTSKLPGDLKVCYFVNSGSEANDLAMMLMRAYTGGWDVISLRNAYHGMNPYCSSLCAVSSYKRPLPGNFGVHHAMNADPYRGLWGGKACRDGPIQTDRHCDCSSQQCQAADGYADQIEDLLKHSVSSKKIAGFFAESIQGVGGTVEFPKGYLKKVYEMVRARGGLCVADEVQTGFGRLGSHFWGFETHGVIPDIVTMAKGIGNGFPLAAVVTTPAIAAKLTEANFFNTFGGNPVASAVGLTVLDVIDEERLQANCADVGTQLLLELNKLRSCYPIVGDVRGKGLMIGVELVEDRNTRQPLAAEKMTKIMDESRDRGLLIGRGGNYGNVLRIKPPMCVTREDANFTVEVLSECFRDI</sequence>
<dbReference type="GO" id="GO:0008453">
    <property type="term" value="F:alanine-glyoxylate transaminase activity"/>
    <property type="evidence" value="ECO:0007669"/>
    <property type="project" value="UniProtKB-EC"/>
</dbReference>
<comment type="catalytic activity">
    <reaction evidence="20">
        <text>(R)-3-amino-2-methylpropanoate + pyruvate = 2-methyl-3-oxopropanoate + L-alanine</text>
        <dbReference type="Rhea" id="RHEA:18393"/>
        <dbReference type="ChEBI" id="CHEBI:15361"/>
        <dbReference type="ChEBI" id="CHEBI:57700"/>
        <dbReference type="ChEBI" id="CHEBI:57731"/>
        <dbReference type="ChEBI" id="CHEBI:57972"/>
        <dbReference type="EC" id="2.6.1.40"/>
    </reaction>
    <physiologicalReaction direction="left-to-right" evidence="20">
        <dbReference type="Rhea" id="RHEA:18394"/>
    </physiologicalReaction>
</comment>
<evidence type="ECO:0000313" key="40">
    <source>
        <dbReference type="EMBL" id="OQR76350.1"/>
    </source>
</evidence>
<evidence type="ECO:0000256" key="18">
    <source>
        <dbReference type="ARBA" id="ARBA00043669"/>
    </source>
</evidence>
<evidence type="ECO:0000256" key="38">
    <source>
        <dbReference type="ARBA" id="ARBA00058068"/>
    </source>
</evidence>
<comment type="function">
    <text evidence="38">Multifunctional aminotransferase with a broad substrate specificity. Catalyzes the conversion of glyoxylate to glycine using alanine as the amino donor. Catalyzes metabolism of not L- but the D-isomer of D-beta-aminoisobutyric acid to generate 2-methyl-3-oxopropanoate and alanine. Catalyzes the transfer of the amino group from beta-alanine to pyruvate to yield L-alanine and 3-oxopropanoate. Can metabolize NG-monomethyl-L-arginine (NMMA), asymmetric NG,NG-dimethyl-L-arginine (ADMA) and symmetric NG,N'G-dimethyl-L-arginine (SDMA). ADMA is a potent inhibitor of nitric-oxide (NO) synthase, and this activity provides mechanism through which the kidney regulates blood pressure.</text>
</comment>
<dbReference type="EC" id="2.6.1.44" evidence="5"/>
<evidence type="ECO:0000256" key="2">
    <source>
        <dbReference type="ARBA" id="ARBA00004173"/>
    </source>
</evidence>
<comment type="catalytic activity">
    <reaction evidence="22">
        <text>2-oxobutanoate + L-alanine = (2S)-2-aminobutanoate + pyruvate</text>
        <dbReference type="Rhea" id="RHEA:77355"/>
        <dbReference type="ChEBI" id="CHEBI:15361"/>
        <dbReference type="ChEBI" id="CHEBI:16763"/>
        <dbReference type="ChEBI" id="CHEBI:57972"/>
        <dbReference type="ChEBI" id="CHEBI:74359"/>
        <dbReference type="EC" id="2.6.1.44"/>
    </reaction>
</comment>
<dbReference type="InterPro" id="IPR015424">
    <property type="entry name" value="PyrdxlP-dep_Trfase"/>
</dbReference>
<comment type="catalytic activity">
    <reaction evidence="26">
        <text>3-oxopropanoate + L-alanine = beta-alanine + pyruvate</text>
        <dbReference type="Rhea" id="RHEA:14077"/>
        <dbReference type="ChEBI" id="CHEBI:15361"/>
        <dbReference type="ChEBI" id="CHEBI:33190"/>
        <dbReference type="ChEBI" id="CHEBI:57966"/>
        <dbReference type="ChEBI" id="CHEBI:57972"/>
        <dbReference type="EC" id="2.6.1.18"/>
    </reaction>
    <physiologicalReaction direction="right-to-left" evidence="26">
        <dbReference type="Rhea" id="RHEA:14079"/>
    </physiologicalReaction>
</comment>
<comment type="similarity">
    <text evidence="3 39">Belongs to the class-III pyridoxal-phosphate-dependent aminotransferase family.</text>
</comment>
<evidence type="ECO:0000256" key="37">
    <source>
        <dbReference type="ARBA" id="ARBA00049480"/>
    </source>
</evidence>
<dbReference type="GO" id="GO:0030170">
    <property type="term" value="F:pyridoxal phosphate binding"/>
    <property type="evidence" value="ECO:0007669"/>
    <property type="project" value="InterPro"/>
</dbReference>
<evidence type="ECO:0000256" key="20">
    <source>
        <dbReference type="ARBA" id="ARBA00043726"/>
    </source>
</evidence>
<dbReference type="FunCoup" id="A0A1V9XS66">
    <property type="interactions" value="103"/>
</dbReference>
<evidence type="ECO:0000256" key="39">
    <source>
        <dbReference type="RuleBase" id="RU003560"/>
    </source>
</evidence>
<evidence type="ECO:0000256" key="11">
    <source>
        <dbReference type="ARBA" id="ARBA00033660"/>
    </source>
</evidence>
<evidence type="ECO:0000256" key="26">
    <source>
        <dbReference type="ARBA" id="ARBA00043825"/>
    </source>
</evidence>
<gene>
    <name evidence="40" type="ORF">BIW11_00614</name>
</gene>
<comment type="subcellular location">
    <subcellularLocation>
        <location evidence="2">Mitochondrion</location>
    </subcellularLocation>
</comment>
<name>A0A1V9XS66_9ACAR</name>
<comment type="catalytic activity">
    <reaction evidence="23">
        <text>N(omega)-methyl-L-arginine + pyruvate = 5-(3-methylguanidino)-2-oxopentanoate + L-alanine</text>
        <dbReference type="Rhea" id="RHEA:77319"/>
        <dbReference type="ChEBI" id="CHEBI:15361"/>
        <dbReference type="ChEBI" id="CHEBI:57972"/>
        <dbReference type="ChEBI" id="CHEBI:114953"/>
        <dbReference type="ChEBI" id="CHEBI:197314"/>
    </reaction>
</comment>
<evidence type="ECO:0000256" key="6">
    <source>
        <dbReference type="ARBA" id="ARBA00022576"/>
    </source>
</evidence>
<comment type="catalytic activity">
    <reaction evidence="31">
        <text>N(omega),N(omega)-dimethyl-L-arginine + glyoxylate = 5-(3,3-dimethylguanidino)-2-oxopentanoate + glycine</text>
        <dbReference type="Rhea" id="RHEA:77311"/>
        <dbReference type="ChEBI" id="CHEBI:36655"/>
        <dbReference type="ChEBI" id="CHEBI:57305"/>
        <dbReference type="ChEBI" id="CHEBI:58326"/>
        <dbReference type="ChEBI" id="CHEBI:197301"/>
    </reaction>
</comment>
<evidence type="ECO:0000256" key="10">
    <source>
        <dbReference type="ARBA" id="ARBA00023128"/>
    </source>
</evidence>
<dbReference type="GO" id="GO:0005739">
    <property type="term" value="C:mitochondrion"/>
    <property type="evidence" value="ECO:0007669"/>
    <property type="project" value="UniProtKB-SubCell"/>
</dbReference>
<comment type="catalytic activity">
    <reaction evidence="35">
        <text>N(omega)-methyl-L-arginine + glyoxylate = 5-(3-methylguanidino)-2-oxopentanoate + glycine</text>
        <dbReference type="Rhea" id="RHEA:77323"/>
        <dbReference type="ChEBI" id="CHEBI:36655"/>
        <dbReference type="ChEBI" id="CHEBI:57305"/>
        <dbReference type="ChEBI" id="CHEBI:114953"/>
        <dbReference type="ChEBI" id="CHEBI:197314"/>
    </reaction>
</comment>
<keyword evidence="7 40" id="KW-0808">Transferase</keyword>
<evidence type="ECO:0000256" key="8">
    <source>
        <dbReference type="ARBA" id="ARBA00022898"/>
    </source>
</evidence>
<accession>A0A1V9XS66</accession>
<keyword evidence="41" id="KW-1185">Reference proteome</keyword>
<keyword evidence="6 40" id="KW-0032">Aminotransferase</keyword>
<dbReference type="InterPro" id="IPR015422">
    <property type="entry name" value="PyrdxlP-dep_Trfase_small"/>
</dbReference>
<comment type="catalytic activity">
    <reaction evidence="27">
        <text>2-oxopentanoate + N(omega),N(omega)-dimethyl-L-arginine = 5-(3,3-dimethylguanidino)-2-oxopentanoate + L-2-aminopentanoate</text>
        <dbReference type="Rhea" id="RHEA:77359"/>
        <dbReference type="ChEBI" id="CHEBI:28644"/>
        <dbReference type="ChEBI" id="CHEBI:58326"/>
        <dbReference type="ChEBI" id="CHEBI:58441"/>
        <dbReference type="ChEBI" id="CHEBI:197301"/>
    </reaction>
</comment>
<evidence type="ECO:0000256" key="23">
    <source>
        <dbReference type="ARBA" id="ARBA00043758"/>
    </source>
</evidence>
<dbReference type="CDD" id="cd00610">
    <property type="entry name" value="OAT_like"/>
    <property type="match status" value="1"/>
</dbReference>
<evidence type="ECO:0000256" key="9">
    <source>
        <dbReference type="ARBA" id="ARBA00022946"/>
    </source>
</evidence>
<comment type="catalytic activity">
    <reaction evidence="32">
        <text>L-ornithine + glyoxylate = 5-amino-2-oxopentanoate + glycine</text>
        <dbReference type="Rhea" id="RHEA:77331"/>
        <dbReference type="ChEBI" id="CHEBI:36655"/>
        <dbReference type="ChEBI" id="CHEBI:46911"/>
        <dbReference type="ChEBI" id="CHEBI:57305"/>
        <dbReference type="ChEBI" id="CHEBI:58802"/>
    </reaction>
</comment>
<evidence type="ECO:0000256" key="31">
    <source>
        <dbReference type="ARBA" id="ARBA00047892"/>
    </source>
</evidence>
<dbReference type="InterPro" id="IPR049704">
    <property type="entry name" value="Aminotrans_3_PPA_site"/>
</dbReference>
<dbReference type="GO" id="GO:0047305">
    <property type="term" value="F:(R)-3-amino-2-methylpropionate-pyruvate transaminase activity"/>
    <property type="evidence" value="ECO:0007669"/>
    <property type="project" value="UniProtKB-EC"/>
</dbReference>
<dbReference type="EC" id="2.6.1.18" evidence="28"/>
<comment type="caution">
    <text evidence="40">The sequence shown here is derived from an EMBL/GenBank/DDBJ whole genome shotgun (WGS) entry which is preliminary data.</text>
</comment>
<comment type="catalytic activity">
    <reaction evidence="19">
        <text>(2S)-2-aminobutanoate + glyoxylate = 2-oxobutanoate + glycine</text>
        <dbReference type="Rhea" id="RHEA:77339"/>
        <dbReference type="ChEBI" id="CHEBI:16763"/>
        <dbReference type="ChEBI" id="CHEBI:36655"/>
        <dbReference type="ChEBI" id="CHEBI:57305"/>
        <dbReference type="ChEBI" id="CHEBI:74359"/>
    </reaction>
</comment>
<evidence type="ECO:0000256" key="14">
    <source>
        <dbReference type="ARBA" id="ARBA00041662"/>
    </source>
</evidence>
<comment type="catalytic activity">
    <reaction evidence="18">
        <text>N(omega),N(omega)-dimethyl-L-arginine + pyruvate = 5-(3,3-dimethylguanidino)-2-oxopentanoate + L-alanine</text>
        <dbReference type="Rhea" id="RHEA:77303"/>
        <dbReference type="ChEBI" id="CHEBI:15361"/>
        <dbReference type="ChEBI" id="CHEBI:57972"/>
        <dbReference type="ChEBI" id="CHEBI:58326"/>
        <dbReference type="ChEBI" id="CHEBI:197301"/>
    </reaction>
</comment>
<dbReference type="InterPro" id="IPR005814">
    <property type="entry name" value="Aminotrans_3"/>
</dbReference>
<evidence type="ECO:0000256" key="28">
    <source>
        <dbReference type="ARBA" id="ARBA00044055"/>
    </source>
</evidence>
<comment type="catalytic activity">
    <reaction evidence="11">
        <text>glyoxylate + L-alanine = glycine + pyruvate</text>
        <dbReference type="Rhea" id="RHEA:24248"/>
        <dbReference type="ChEBI" id="CHEBI:15361"/>
        <dbReference type="ChEBI" id="CHEBI:36655"/>
        <dbReference type="ChEBI" id="CHEBI:57305"/>
        <dbReference type="ChEBI" id="CHEBI:57972"/>
        <dbReference type="EC" id="2.6.1.44"/>
    </reaction>
    <physiologicalReaction direction="left-to-right" evidence="11">
        <dbReference type="Rhea" id="RHEA:24249"/>
    </physiologicalReaction>
</comment>
<protein>
    <recommendedName>
        <fullName evidence="13">Alanine--glyoxylate aminotransferase 2, mitochondrial</fullName>
        <ecNumber evidence="28">2.6.1.18</ecNumber>
        <ecNumber evidence="12">2.6.1.40</ecNumber>
        <ecNumber evidence="5">2.6.1.44</ecNumber>
    </recommendedName>
    <alternativeName>
        <fullName evidence="14">(R)-3-amino-2-methylpropionate--pyruvate transaminase</fullName>
    </alternativeName>
    <alternativeName>
        <fullName evidence="16">Beta-ALAAT II</fullName>
    </alternativeName>
    <alternativeName>
        <fullName evidence="17">Beta-alanine-pyruvate aminotransferase</fullName>
    </alternativeName>
    <alternativeName>
        <fullName evidence="30">D-3-aminoisobutyrate-pyruvate aminotransferase</fullName>
    </alternativeName>
    <alternativeName>
        <fullName evidence="15">D-AIBAT</fullName>
    </alternativeName>
    <alternativeName>
        <fullName evidence="29">D-beta-aminoisobutyrate-pyruvate aminotransferase</fullName>
    </alternativeName>
</protein>
<dbReference type="GO" id="GO:0019481">
    <property type="term" value="P:L-alanine catabolic process, by transamination"/>
    <property type="evidence" value="ECO:0007669"/>
    <property type="project" value="TreeGrafter"/>
</dbReference>
<evidence type="ECO:0000256" key="27">
    <source>
        <dbReference type="ARBA" id="ARBA00043826"/>
    </source>
</evidence>
<evidence type="ECO:0000256" key="24">
    <source>
        <dbReference type="ARBA" id="ARBA00043777"/>
    </source>
</evidence>
<evidence type="ECO:0000256" key="3">
    <source>
        <dbReference type="ARBA" id="ARBA00008954"/>
    </source>
</evidence>
<dbReference type="EC" id="2.6.1.40" evidence="12"/>
<comment type="subunit">
    <text evidence="4">Homotetramer.</text>
</comment>
<dbReference type="InterPro" id="IPR015421">
    <property type="entry name" value="PyrdxlP-dep_Trfase_major"/>
</dbReference>
<evidence type="ECO:0000256" key="7">
    <source>
        <dbReference type="ARBA" id="ARBA00022679"/>
    </source>
</evidence>
<dbReference type="Gene3D" id="3.90.1150.10">
    <property type="entry name" value="Aspartate Aminotransferase, domain 1"/>
    <property type="match status" value="1"/>
</dbReference>
<comment type="cofactor">
    <cofactor evidence="1">
        <name>pyridoxal 5'-phosphate</name>
        <dbReference type="ChEBI" id="CHEBI:597326"/>
    </cofactor>
</comment>
<comment type="catalytic activity">
    <reaction evidence="37">
        <text>N(omega),N('omega)-dimethyl-L-arginine + glyoxylate = 5-(3,3'-dimethylguanidino)-2-oxopentanoate + glycine</text>
        <dbReference type="Rhea" id="RHEA:77315"/>
        <dbReference type="ChEBI" id="CHEBI:36655"/>
        <dbReference type="ChEBI" id="CHEBI:57305"/>
        <dbReference type="ChEBI" id="CHEBI:197308"/>
        <dbReference type="ChEBI" id="CHEBI:197310"/>
    </reaction>
</comment>
<evidence type="ECO:0000256" key="34">
    <source>
        <dbReference type="ARBA" id="ARBA00048560"/>
    </source>
</evidence>
<evidence type="ECO:0000256" key="21">
    <source>
        <dbReference type="ARBA" id="ARBA00043749"/>
    </source>
</evidence>
<evidence type="ECO:0000256" key="13">
    <source>
        <dbReference type="ARBA" id="ARBA00039862"/>
    </source>
</evidence>
<evidence type="ECO:0000256" key="4">
    <source>
        <dbReference type="ARBA" id="ARBA00011881"/>
    </source>
</evidence>
<comment type="catalytic activity">
    <reaction evidence="24">
        <text>L-ornithine + pyruvate = 5-amino-2-oxopentanoate + L-alanine</text>
        <dbReference type="Rhea" id="RHEA:77327"/>
        <dbReference type="ChEBI" id="CHEBI:15361"/>
        <dbReference type="ChEBI" id="CHEBI:46911"/>
        <dbReference type="ChEBI" id="CHEBI:57972"/>
        <dbReference type="ChEBI" id="CHEBI:58802"/>
    </reaction>
</comment>
<comment type="catalytic activity">
    <reaction evidence="33">
        <text>2-oxohexanoate + N(omega),N(omega)-dimethyl-L-arginine = L-2-aminohexanoate + 5-(3,3-dimethylguanidino)-2-oxopentanoate</text>
        <dbReference type="Rhea" id="RHEA:77363"/>
        <dbReference type="ChEBI" id="CHEBI:35177"/>
        <dbReference type="ChEBI" id="CHEBI:58326"/>
        <dbReference type="ChEBI" id="CHEBI:58455"/>
        <dbReference type="ChEBI" id="CHEBI:197301"/>
    </reaction>
</comment>
<dbReference type="PIRSF" id="PIRSF000521">
    <property type="entry name" value="Transaminase_4ab_Lys_Orn"/>
    <property type="match status" value="1"/>
</dbReference>
<comment type="catalytic activity">
    <reaction evidence="36">
        <text>oxaloacetate + L-alanine = L-aspartate + pyruvate</text>
        <dbReference type="Rhea" id="RHEA:77347"/>
        <dbReference type="ChEBI" id="CHEBI:15361"/>
        <dbReference type="ChEBI" id="CHEBI:16452"/>
        <dbReference type="ChEBI" id="CHEBI:29991"/>
        <dbReference type="ChEBI" id="CHEBI:57972"/>
    </reaction>
</comment>
<evidence type="ECO:0000256" key="19">
    <source>
        <dbReference type="ARBA" id="ARBA00043679"/>
    </source>
</evidence>
<evidence type="ECO:0000313" key="41">
    <source>
        <dbReference type="Proteomes" id="UP000192247"/>
    </source>
</evidence>
<dbReference type="SUPFAM" id="SSF53383">
    <property type="entry name" value="PLP-dependent transferases"/>
    <property type="match status" value="1"/>
</dbReference>
<evidence type="ECO:0000256" key="15">
    <source>
        <dbReference type="ARBA" id="ARBA00041845"/>
    </source>
</evidence>
<dbReference type="EMBL" id="MNPL01004920">
    <property type="protein sequence ID" value="OQR76350.1"/>
    <property type="molecule type" value="Genomic_DNA"/>
</dbReference>
<dbReference type="STRING" id="418985.A0A1V9XS66"/>
<keyword evidence="8 39" id="KW-0663">Pyridoxal phosphate</keyword>
<dbReference type="InParanoid" id="A0A1V9XS66"/>
<evidence type="ECO:0000256" key="25">
    <source>
        <dbReference type="ARBA" id="ARBA00043798"/>
    </source>
</evidence>
<dbReference type="FunFam" id="3.40.640.10:FF:000055">
    <property type="entry name" value="Alanine--glyoxylate aminotransferase 2, mitochondrial"/>
    <property type="match status" value="1"/>
</dbReference>
<reference evidence="40 41" key="1">
    <citation type="journal article" date="2017" name="Gigascience">
        <title>Draft genome of the honey bee ectoparasitic mite, Tropilaelaps mercedesae, is shaped by the parasitic life history.</title>
        <authorList>
            <person name="Dong X."/>
            <person name="Armstrong S.D."/>
            <person name="Xia D."/>
            <person name="Makepeace B.L."/>
            <person name="Darby A.C."/>
            <person name="Kadowaki T."/>
        </authorList>
    </citation>
    <scope>NUCLEOTIDE SEQUENCE [LARGE SCALE GENOMIC DNA]</scope>
    <source>
        <strain evidence="40">Wuxi-XJTLU</strain>
    </source>
</reference>
<comment type="catalytic activity">
    <reaction evidence="34">
        <text>N(omega),N(omega)-dimethyl-L-arginine + 2-oxobutanoate = 5-(3,3-dimethylguanidino)-2-oxopentanoate + (2S)-2-aminobutanoate</text>
        <dbReference type="Rhea" id="RHEA:77351"/>
        <dbReference type="ChEBI" id="CHEBI:16763"/>
        <dbReference type="ChEBI" id="CHEBI:58326"/>
        <dbReference type="ChEBI" id="CHEBI:74359"/>
        <dbReference type="ChEBI" id="CHEBI:197301"/>
    </reaction>
</comment>
<dbReference type="OrthoDB" id="10261433at2759"/>
<comment type="catalytic activity">
    <reaction evidence="25">
        <text>N(omega),N('omega)-dimethyl-L-arginine + pyruvate = 5-(3,3'-dimethylguanidino)-2-oxopentanoate + L-alanine</text>
        <dbReference type="Rhea" id="RHEA:77307"/>
        <dbReference type="ChEBI" id="CHEBI:15361"/>
        <dbReference type="ChEBI" id="CHEBI:57972"/>
        <dbReference type="ChEBI" id="CHEBI:197308"/>
        <dbReference type="ChEBI" id="CHEBI:197310"/>
    </reaction>
</comment>
<dbReference type="GO" id="GO:0016223">
    <property type="term" value="F:beta-alanine:pyruvate transaminase activity"/>
    <property type="evidence" value="ECO:0007669"/>
    <property type="project" value="UniProtKB-EC"/>
</dbReference>
<keyword evidence="9" id="KW-0809">Transit peptide</keyword>
<proteinExistence type="inferred from homology"/>
<evidence type="ECO:0000256" key="36">
    <source>
        <dbReference type="ARBA" id="ARBA00048916"/>
    </source>
</evidence>
<dbReference type="GO" id="GO:0009436">
    <property type="term" value="P:glyoxylate catabolic process"/>
    <property type="evidence" value="ECO:0007669"/>
    <property type="project" value="TreeGrafter"/>
</dbReference>
<evidence type="ECO:0000256" key="1">
    <source>
        <dbReference type="ARBA" id="ARBA00001933"/>
    </source>
</evidence>
<evidence type="ECO:0000256" key="32">
    <source>
        <dbReference type="ARBA" id="ARBA00048264"/>
    </source>
</evidence>
<evidence type="ECO:0000256" key="30">
    <source>
        <dbReference type="ARBA" id="ARBA00044258"/>
    </source>
</evidence>
<keyword evidence="10" id="KW-0496">Mitochondrion</keyword>